<evidence type="ECO:0000313" key="2">
    <source>
        <dbReference type="Proteomes" id="UP000309997"/>
    </source>
</evidence>
<protein>
    <submittedName>
        <fullName evidence="1">Uncharacterized protein</fullName>
    </submittedName>
</protein>
<reference evidence="1 2" key="1">
    <citation type="journal article" date="2024" name="Plant Biotechnol. J.">
        <title>Genome and CRISPR/Cas9 system of a widespread forest tree (Populus alba) in the world.</title>
        <authorList>
            <person name="Liu Y.J."/>
            <person name="Jiang P.F."/>
            <person name="Han X.M."/>
            <person name="Li X.Y."/>
            <person name="Wang H.M."/>
            <person name="Wang Y.J."/>
            <person name="Wang X.X."/>
            <person name="Zeng Q.Y."/>
        </authorList>
    </citation>
    <scope>NUCLEOTIDE SEQUENCE [LARGE SCALE GENOMIC DNA]</scope>
    <source>
        <strain evidence="2">cv. PAL-ZL1</strain>
    </source>
</reference>
<sequence>MEGTWITVTAESNSCLKHCMEARGVYGLGLWILVVEMPKSGRDSGVQMLCLLLMGFWVDPPRENIDA</sequence>
<evidence type="ECO:0000313" key="1">
    <source>
        <dbReference type="EMBL" id="KAL3609361.1"/>
    </source>
</evidence>
<comment type="caution">
    <text evidence="1">The sequence shown here is derived from an EMBL/GenBank/DDBJ whole genome shotgun (WGS) entry which is preliminary data.</text>
</comment>
<organism evidence="1 2">
    <name type="scientific">Populus alba</name>
    <name type="common">White poplar</name>
    <dbReference type="NCBI Taxonomy" id="43335"/>
    <lineage>
        <taxon>Eukaryota</taxon>
        <taxon>Viridiplantae</taxon>
        <taxon>Streptophyta</taxon>
        <taxon>Embryophyta</taxon>
        <taxon>Tracheophyta</taxon>
        <taxon>Spermatophyta</taxon>
        <taxon>Magnoliopsida</taxon>
        <taxon>eudicotyledons</taxon>
        <taxon>Gunneridae</taxon>
        <taxon>Pentapetalae</taxon>
        <taxon>rosids</taxon>
        <taxon>fabids</taxon>
        <taxon>Malpighiales</taxon>
        <taxon>Salicaceae</taxon>
        <taxon>Saliceae</taxon>
        <taxon>Populus</taxon>
    </lineage>
</organism>
<dbReference type="EMBL" id="RCHU02000001">
    <property type="protein sequence ID" value="KAL3609361.1"/>
    <property type="molecule type" value="Genomic_DNA"/>
</dbReference>
<gene>
    <name evidence="1" type="ORF">D5086_000381</name>
</gene>
<accession>A0ACC4CVP5</accession>
<proteinExistence type="predicted"/>
<name>A0ACC4CVP5_POPAL</name>
<dbReference type="Proteomes" id="UP000309997">
    <property type="component" value="Unassembled WGS sequence"/>
</dbReference>
<keyword evidence="2" id="KW-1185">Reference proteome</keyword>